<protein>
    <submittedName>
        <fullName evidence="3">Pilus assembly protein CpaF</fullName>
    </submittedName>
</protein>
<accession>A0A291HMJ3</accession>
<evidence type="ECO:0000313" key="4">
    <source>
        <dbReference type="Proteomes" id="UP000217763"/>
    </source>
</evidence>
<keyword evidence="4" id="KW-1185">Reference proteome</keyword>
<dbReference type="PANTHER" id="PTHR30486">
    <property type="entry name" value="TWITCHING MOTILITY PROTEIN PILT"/>
    <property type="match status" value="1"/>
</dbReference>
<dbReference type="GO" id="GO:0016887">
    <property type="term" value="F:ATP hydrolysis activity"/>
    <property type="evidence" value="ECO:0007669"/>
    <property type="project" value="InterPro"/>
</dbReference>
<dbReference type="Gene3D" id="3.40.50.300">
    <property type="entry name" value="P-loop containing nucleotide triphosphate hydrolases"/>
    <property type="match status" value="1"/>
</dbReference>
<dbReference type="AlphaFoldDB" id="A0A291HMJ3"/>
<dbReference type="InterPro" id="IPR027417">
    <property type="entry name" value="P-loop_NTPase"/>
</dbReference>
<evidence type="ECO:0000256" key="1">
    <source>
        <dbReference type="ARBA" id="ARBA00006611"/>
    </source>
</evidence>
<comment type="similarity">
    <text evidence="1">Belongs to the GSP E family.</text>
</comment>
<dbReference type="Proteomes" id="UP000217763">
    <property type="component" value="Chromosome"/>
</dbReference>
<dbReference type="InterPro" id="IPR001482">
    <property type="entry name" value="T2SS/T4SS_dom"/>
</dbReference>
<dbReference type="EMBL" id="CP012621">
    <property type="protein sequence ID" value="ATG73446.1"/>
    <property type="molecule type" value="Genomic_DNA"/>
</dbReference>
<dbReference type="PANTHER" id="PTHR30486:SF15">
    <property type="entry name" value="TYPE II_IV SECRETION SYSTEM ATPASE"/>
    <property type="match status" value="1"/>
</dbReference>
<dbReference type="InterPro" id="IPR050921">
    <property type="entry name" value="T4SS_GSP_E_ATPase"/>
</dbReference>
<organism evidence="3 4">
    <name type="scientific">Zobellella denitrificans</name>
    <dbReference type="NCBI Taxonomy" id="347534"/>
    <lineage>
        <taxon>Bacteria</taxon>
        <taxon>Pseudomonadati</taxon>
        <taxon>Pseudomonadota</taxon>
        <taxon>Gammaproteobacteria</taxon>
        <taxon>Aeromonadales</taxon>
        <taxon>Aeromonadaceae</taxon>
        <taxon>Zobellella</taxon>
    </lineage>
</organism>
<feature type="domain" description="Bacterial type II secretion system protein E" evidence="2">
    <location>
        <begin position="77"/>
        <end position="358"/>
    </location>
</feature>
<evidence type="ECO:0000313" key="3">
    <source>
        <dbReference type="EMBL" id="ATG73446.1"/>
    </source>
</evidence>
<name>A0A291HMJ3_9GAMM</name>
<proteinExistence type="inferred from homology"/>
<dbReference type="KEGG" id="zdf:AN401_05845"/>
<dbReference type="SUPFAM" id="SSF52540">
    <property type="entry name" value="P-loop containing nucleoside triphosphate hydrolases"/>
    <property type="match status" value="1"/>
</dbReference>
<dbReference type="RefSeq" id="WP_096778788.1">
    <property type="nucleotide sequence ID" value="NZ_CP012621.1"/>
</dbReference>
<sequence length="435" mass="48434">MNLEDYILNQEEDAHKQRLHTRLMDMLDLPMLQTVSREQASEQIERLCLQLMQDSPTPLSLASRQKIVRQILDEVLGLGPLEPLLADAGIADIMVNGAKSIYVERRGRIERVPLTFRDDEHLMGVIERIVSSVGRRIDELSPMVDARLKDGSRVNAIIPPLALNGPTLSIRRFTVEKLAIDTLIDFGTITPAIAQVMEAVVKGKLNILISGGTGTGKTTFLNILSSFIPANQRIITVEDSAELQLQQPHVVQLESRPANIEGRGEVGLRELVKNTLRMRPDRIVVGEVRGAEAFDMLTAMNTGHEGSLTTVHANTPRDALGRLENMVSMTGFDMPIKNIRAQVASALDLIIQLERQEDGRRRMVSMQEVHGMEGETITMSEIFTFERTGIDDQGNVLGRHKPTGVMPNFYDRLARRGMVLPRSLFGDADLHKGIF</sequence>
<reference evidence="4" key="1">
    <citation type="submission" date="2015-09" db="EMBL/GenBank/DDBJ databases">
        <authorList>
            <person name="Shao Z."/>
            <person name="Wang L."/>
        </authorList>
    </citation>
    <scope>NUCLEOTIDE SEQUENCE [LARGE SCALE GENOMIC DNA]</scope>
    <source>
        <strain evidence="4">F13-1</strain>
    </source>
</reference>
<dbReference type="Gene3D" id="3.30.450.380">
    <property type="match status" value="1"/>
</dbReference>
<gene>
    <name evidence="3" type="ORF">AN401_05845</name>
</gene>
<dbReference type="CDD" id="cd01130">
    <property type="entry name" value="VirB11-like_ATPase"/>
    <property type="match status" value="1"/>
</dbReference>
<dbReference type="Pfam" id="PF00437">
    <property type="entry name" value="T2SSE"/>
    <property type="match status" value="1"/>
</dbReference>
<evidence type="ECO:0000259" key="2">
    <source>
        <dbReference type="Pfam" id="PF00437"/>
    </source>
</evidence>